<name>A0A1J4JTV0_9EUKA</name>
<dbReference type="GeneID" id="94841958"/>
<organism evidence="1 2">
    <name type="scientific">Tritrichomonas foetus</name>
    <dbReference type="NCBI Taxonomy" id="1144522"/>
    <lineage>
        <taxon>Eukaryota</taxon>
        <taxon>Metamonada</taxon>
        <taxon>Parabasalia</taxon>
        <taxon>Tritrichomonadida</taxon>
        <taxon>Tritrichomonadidae</taxon>
        <taxon>Tritrichomonas</taxon>
    </lineage>
</organism>
<evidence type="ECO:0000313" key="2">
    <source>
        <dbReference type="Proteomes" id="UP000179807"/>
    </source>
</evidence>
<sequence>MEGVDHEVELANLQKLMENLRIQIEERPEIQPEVNMYLSNLLHSLQDNVTMSSVEQINAEESESIQLILNKFGNLRQSELVNITKKLSDQAQIRISRDILRNKELMIKWIELNISQLAPFIAAMNADSQ</sequence>
<evidence type="ECO:0000313" key="1">
    <source>
        <dbReference type="EMBL" id="OHT02545.1"/>
    </source>
</evidence>
<protein>
    <submittedName>
        <fullName evidence="1">Uncharacterized protein</fullName>
    </submittedName>
</protein>
<gene>
    <name evidence="1" type="ORF">TRFO_30271</name>
</gene>
<dbReference type="RefSeq" id="XP_068355681.1">
    <property type="nucleotide sequence ID" value="XM_068507254.1"/>
</dbReference>
<proteinExistence type="predicted"/>
<dbReference type="Proteomes" id="UP000179807">
    <property type="component" value="Unassembled WGS sequence"/>
</dbReference>
<dbReference type="AlphaFoldDB" id="A0A1J4JTV0"/>
<comment type="caution">
    <text evidence="1">The sequence shown here is derived from an EMBL/GenBank/DDBJ whole genome shotgun (WGS) entry which is preliminary data.</text>
</comment>
<dbReference type="EMBL" id="MLAK01000862">
    <property type="protein sequence ID" value="OHT02545.1"/>
    <property type="molecule type" value="Genomic_DNA"/>
</dbReference>
<reference evidence="1" key="1">
    <citation type="submission" date="2016-10" db="EMBL/GenBank/DDBJ databases">
        <authorList>
            <person name="Benchimol M."/>
            <person name="Almeida L.G."/>
            <person name="Vasconcelos A.T."/>
            <person name="Perreira-Neves A."/>
            <person name="Rosa I.A."/>
            <person name="Tasca T."/>
            <person name="Bogo M.R."/>
            <person name="de Souza W."/>
        </authorList>
    </citation>
    <scope>NUCLEOTIDE SEQUENCE [LARGE SCALE GENOMIC DNA]</scope>
    <source>
        <strain evidence="1">K</strain>
    </source>
</reference>
<accession>A0A1J4JTV0</accession>
<keyword evidence="2" id="KW-1185">Reference proteome</keyword>
<dbReference type="VEuPathDB" id="TrichDB:TRFO_30271"/>